<feature type="compositionally biased region" description="Low complexity" evidence="1">
    <location>
        <begin position="10"/>
        <end position="22"/>
    </location>
</feature>
<feature type="non-terminal residue" evidence="2">
    <location>
        <position position="1"/>
    </location>
</feature>
<name>A0A0F8ZUP6_9ZZZZ</name>
<dbReference type="AlphaFoldDB" id="A0A0F8ZUP6"/>
<reference evidence="2" key="1">
    <citation type="journal article" date="2015" name="Nature">
        <title>Complex archaea that bridge the gap between prokaryotes and eukaryotes.</title>
        <authorList>
            <person name="Spang A."/>
            <person name="Saw J.H."/>
            <person name="Jorgensen S.L."/>
            <person name="Zaremba-Niedzwiedzka K."/>
            <person name="Martijn J."/>
            <person name="Lind A.E."/>
            <person name="van Eijk R."/>
            <person name="Schleper C."/>
            <person name="Guy L."/>
            <person name="Ettema T.J."/>
        </authorList>
    </citation>
    <scope>NUCLEOTIDE SEQUENCE</scope>
</reference>
<dbReference type="EMBL" id="LAZR01061377">
    <property type="protein sequence ID" value="KKK63696.1"/>
    <property type="molecule type" value="Genomic_DNA"/>
</dbReference>
<protein>
    <submittedName>
        <fullName evidence="2">Uncharacterized protein</fullName>
    </submittedName>
</protein>
<evidence type="ECO:0000313" key="2">
    <source>
        <dbReference type="EMBL" id="KKK63696.1"/>
    </source>
</evidence>
<accession>A0A0F8ZUP6</accession>
<organism evidence="2">
    <name type="scientific">marine sediment metagenome</name>
    <dbReference type="NCBI Taxonomy" id="412755"/>
    <lineage>
        <taxon>unclassified sequences</taxon>
        <taxon>metagenomes</taxon>
        <taxon>ecological metagenomes</taxon>
    </lineage>
</organism>
<feature type="region of interest" description="Disordered" evidence="1">
    <location>
        <begin position="1"/>
        <end position="34"/>
    </location>
</feature>
<feature type="compositionally biased region" description="Basic and acidic residues" evidence="1">
    <location>
        <begin position="23"/>
        <end position="34"/>
    </location>
</feature>
<sequence>AKETPPAPATPEGAVPTEPPVVAKEEPKAEPAVK</sequence>
<comment type="caution">
    <text evidence="2">The sequence shown here is derived from an EMBL/GenBank/DDBJ whole genome shotgun (WGS) entry which is preliminary data.</text>
</comment>
<evidence type="ECO:0000256" key="1">
    <source>
        <dbReference type="SAM" id="MobiDB-lite"/>
    </source>
</evidence>
<proteinExistence type="predicted"/>
<gene>
    <name evidence="2" type="ORF">LCGC14_2991710</name>
</gene>